<evidence type="ECO:0000313" key="1">
    <source>
        <dbReference type="EMBL" id="SVB31080.1"/>
    </source>
</evidence>
<sequence>MEFFIIIILVVIAYYIFFRKKPQAFNNSKELYDEAFDLTMKQEKVVAHSKLFDQTDMFLDIVHEGFSQKWTESTYEEEKKAGQEIKELKIQFETVKKLKFVGKETKDILPLDTETFETINDINQKCRKIYDDHLKRFYEKSFDDEWTPKAYSLN</sequence>
<gene>
    <name evidence="1" type="ORF">METZ01_LOCUS183934</name>
</gene>
<organism evidence="1">
    <name type="scientific">marine metagenome</name>
    <dbReference type="NCBI Taxonomy" id="408172"/>
    <lineage>
        <taxon>unclassified sequences</taxon>
        <taxon>metagenomes</taxon>
        <taxon>ecological metagenomes</taxon>
    </lineage>
</organism>
<name>A0A382CY22_9ZZZZ</name>
<protein>
    <submittedName>
        <fullName evidence="1">Uncharacterized protein</fullName>
    </submittedName>
</protein>
<proteinExistence type="predicted"/>
<dbReference type="AlphaFoldDB" id="A0A382CY22"/>
<dbReference type="EMBL" id="UINC01036704">
    <property type="protein sequence ID" value="SVB31080.1"/>
    <property type="molecule type" value="Genomic_DNA"/>
</dbReference>
<accession>A0A382CY22</accession>
<reference evidence="1" key="1">
    <citation type="submission" date="2018-05" db="EMBL/GenBank/DDBJ databases">
        <authorList>
            <person name="Lanie J.A."/>
            <person name="Ng W.-L."/>
            <person name="Kazmierczak K.M."/>
            <person name="Andrzejewski T.M."/>
            <person name="Davidsen T.M."/>
            <person name="Wayne K.J."/>
            <person name="Tettelin H."/>
            <person name="Glass J.I."/>
            <person name="Rusch D."/>
            <person name="Podicherti R."/>
            <person name="Tsui H.-C.T."/>
            <person name="Winkler M.E."/>
        </authorList>
    </citation>
    <scope>NUCLEOTIDE SEQUENCE</scope>
</reference>